<comment type="caution">
    <text evidence="2">The sequence shown here is derived from an EMBL/GenBank/DDBJ whole genome shotgun (WGS) entry which is preliminary data.</text>
</comment>
<dbReference type="PROSITE" id="PS50076">
    <property type="entry name" value="DNAJ_2"/>
    <property type="match status" value="1"/>
</dbReference>
<gene>
    <name evidence="2" type="ORF">Taro_019437</name>
</gene>
<dbReference type="SUPFAM" id="SSF46565">
    <property type="entry name" value="Chaperone J-domain"/>
    <property type="match status" value="1"/>
</dbReference>
<dbReference type="EMBL" id="NMUH01000937">
    <property type="protein sequence ID" value="MQL86903.1"/>
    <property type="molecule type" value="Genomic_DNA"/>
</dbReference>
<dbReference type="PANTHER" id="PTHR45432:SF2">
    <property type="entry name" value="CHAPERONE PROTEIN DNAJ 11, CHLOROPLASTIC"/>
    <property type="match status" value="1"/>
</dbReference>
<dbReference type="Proteomes" id="UP000652761">
    <property type="component" value="Unassembled WGS sequence"/>
</dbReference>
<protein>
    <recommendedName>
        <fullName evidence="1">J domain-containing protein</fullName>
    </recommendedName>
</protein>
<reference evidence="2" key="1">
    <citation type="submission" date="2017-07" db="EMBL/GenBank/DDBJ databases">
        <title>Taro Niue Genome Assembly and Annotation.</title>
        <authorList>
            <person name="Atibalentja N."/>
            <person name="Keating K."/>
            <person name="Fields C.J."/>
        </authorList>
    </citation>
    <scope>NUCLEOTIDE SEQUENCE</scope>
    <source>
        <strain evidence="2">Niue_2</strain>
        <tissue evidence="2">Leaf</tissue>
    </source>
</reference>
<dbReference type="Gene3D" id="1.10.287.110">
    <property type="entry name" value="DnaJ domain"/>
    <property type="match status" value="1"/>
</dbReference>
<dbReference type="SMR" id="A0A843V270"/>
<dbReference type="PANTHER" id="PTHR45432">
    <property type="entry name" value="CHAPERONE PROTEIN DNAJ 11, CHLOROPLASTIC-LIKE"/>
    <property type="match status" value="1"/>
</dbReference>
<dbReference type="InterPro" id="IPR001623">
    <property type="entry name" value="DnaJ_domain"/>
</dbReference>
<dbReference type="InterPro" id="IPR036869">
    <property type="entry name" value="J_dom_sf"/>
</dbReference>
<dbReference type="PRINTS" id="PR00625">
    <property type="entry name" value="JDOMAIN"/>
</dbReference>
<dbReference type="PROSITE" id="PS00636">
    <property type="entry name" value="DNAJ_1"/>
    <property type="match status" value="1"/>
</dbReference>
<dbReference type="Pfam" id="PF00226">
    <property type="entry name" value="DnaJ"/>
    <property type="match status" value="1"/>
</dbReference>
<name>A0A843V270_COLES</name>
<dbReference type="InterPro" id="IPR018253">
    <property type="entry name" value="DnaJ_domain_CS"/>
</dbReference>
<dbReference type="AlphaFoldDB" id="A0A843V270"/>
<sequence length="166" mass="18439">MTRSRCFVLRYSSRKKGRCLVQLPSPQPSTEMNGTLTLGALPVPGFRSAAILTSRPRQPMRTLAFAPAVALPAVSRSLYDVLQVKETASAAEIKSAYRSLAKRFHPDASAAAASPASGEEFIEIHRAYATLSDPSARAQYDLSMPRFEFSGRTWARTRRWETDQCW</sequence>
<dbReference type="GO" id="GO:0005783">
    <property type="term" value="C:endoplasmic reticulum"/>
    <property type="evidence" value="ECO:0007669"/>
    <property type="project" value="UniProtKB-ARBA"/>
</dbReference>
<feature type="domain" description="J" evidence="1">
    <location>
        <begin position="77"/>
        <end position="144"/>
    </location>
</feature>
<dbReference type="OrthoDB" id="445556at2759"/>
<dbReference type="CDD" id="cd06257">
    <property type="entry name" value="DnaJ"/>
    <property type="match status" value="1"/>
</dbReference>
<accession>A0A843V270</accession>
<organism evidence="2 3">
    <name type="scientific">Colocasia esculenta</name>
    <name type="common">Wild taro</name>
    <name type="synonym">Arum esculentum</name>
    <dbReference type="NCBI Taxonomy" id="4460"/>
    <lineage>
        <taxon>Eukaryota</taxon>
        <taxon>Viridiplantae</taxon>
        <taxon>Streptophyta</taxon>
        <taxon>Embryophyta</taxon>
        <taxon>Tracheophyta</taxon>
        <taxon>Spermatophyta</taxon>
        <taxon>Magnoliopsida</taxon>
        <taxon>Liliopsida</taxon>
        <taxon>Araceae</taxon>
        <taxon>Aroideae</taxon>
        <taxon>Colocasieae</taxon>
        <taxon>Colocasia</taxon>
    </lineage>
</organism>
<evidence type="ECO:0000313" key="2">
    <source>
        <dbReference type="EMBL" id="MQL86903.1"/>
    </source>
</evidence>
<proteinExistence type="predicted"/>
<evidence type="ECO:0000259" key="1">
    <source>
        <dbReference type="PROSITE" id="PS50076"/>
    </source>
</evidence>
<dbReference type="SMART" id="SM00271">
    <property type="entry name" value="DnaJ"/>
    <property type="match status" value="1"/>
</dbReference>
<keyword evidence="3" id="KW-1185">Reference proteome</keyword>
<evidence type="ECO:0000313" key="3">
    <source>
        <dbReference type="Proteomes" id="UP000652761"/>
    </source>
</evidence>